<gene>
    <name evidence="2" type="ORF">C7I85_11960</name>
</gene>
<name>A0A2P7SE50_9HYPH</name>
<evidence type="ECO:0000313" key="3">
    <source>
        <dbReference type="Proteomes" id="UP000240653"/>
    </source>
</evidence>
<dbReference type="OrthoDB" id="980409at2"/>
<protein>
    <recommendedName>
        <fullName evidence="1">Putative DnaT-like domain-containing protein</fullName>
    </recommendedName>
</protein>
<accession>A0A2P7SE50</accession>
<dbReference type="RefSeq" id="WP_106724216.1">
    <property type="nucleotide sequence ID" value="NZ_PXYL01000005.1"/>
</dbReference>
<organism evidence="2 3">
    <name type="scientific">Pseudaminobacter soli</name>
    <name type="common">ex Li et al. 2025</name>
    <dbReference type="NCBI Taxonomy" id="1295366"/>
    <lineage>
        <taxon>Bacteria</taxon>
        <taxon>Pseudomonadati</taxon>
        <taxon>Pseudomonadota</taxon>
        <taxon>Alphaproteobacteria</taxon>
        <taxon>Hyphomicrobiales</taxon>
        <taxon>Phyllobacteriaceae</taxon>
        <taxon>Pseudaminobacter</taxon>
    </lineage>
</organism>
<dbReference type="EMBL" id="PXYL01000005">
    <property type="protein sequence ID" value="PSJ60750.1"/>
    <property type="molecule type" value="Genomic_DNA"/>
</dbReference>
<sequence>MPLTITPGASDTDSYVDVDAFKTYCERIGYDVTGKADTDLEQALRRGTRGLDGIYGQRFIGSPTSADQALEWPRTGAAWRGSDIPGDIVPQKVKDAACEAAWRELTVPGSLSPDQERGGRIKRKREKVEGAIDEETEWMDGAPAETTFSAIEGLLSGLITRKAGGTTFGFVARA</sequence>
<dbReference type="InterPro" id="IPR046787">
    <property type="entry name" value="DnaT_2"/>
</dbReference>
<dbReference type="Pfam" id="PF20557">
    <property type="entry name" value="DnaT_2"/>
    <property type="match status" value="1"/>
</dbReference>
<feature type="domain" description="Putative DnaT-like" evidence="1">
    <location>
        <begin position="5"/>
        <end position="166"/>
    </location>
</feature>
<keyword evidence="3" id="KW-1185">Reference proteome</keyword>
<reference evidence="2 3" key="1">
    <citation type="submission" date="2018-03" db="EMBL/GenBank/DDBJ databases">
        <title>The draft genome of Mesorhizobium soli JCM 19897.</title>
        <authorList>
            <person name="Li L."/>
            <person name="Liu L."/>
            <person name="Liang L."/>
            <person name="Wang T."/>
            <person name="Zhang X."/>
        </authorList>
    </citation>
    <scope>NUCLEOTIDE SEQUENCE [LARGE SCALE GENOMIC DNA]</scope>
    <source>
        <strain evidence="2 3">JCM 19897</strain>
    </source>
</reference>
<evidence type="ECO:0000313" key="2">
    <source>
        <dbReference type="EMBL" id="PSJ60750.1"/>
    </source>
</evidence>
<comment type="caution">
    <text evidence="2">The sequence shown here is derived from an EMBL/GenBank/DDBJ whole genome shotgun (WGS) entry which is preliminary data.</text>
</comment>
<dbReference type="Proteomes" id="UP000240653">
    <property type="component" value="Unassembled WGS sequence"/>
</dbReference>
<dbReference type="AlphaFoldDB" id="A0A2P7SE50"/>
<proteinExistence type="predicted"/>
<evidence type="ECO:0000259" key="1">
    <source>
        <dbReference type="Pfam" id="PF20557"/>
    </source>
</evidence>